<dbReference type="NCBIfam" id="TIGR04364">
    <property type="entry name" value="methyltran_FxLD"/>
    <property type="match status" value="1"/>
</dbReference>
<dbReference type="SUPFAM" id="SSF55811">
    <property type="entry name" value="Nudix"/>
    <property type="match status" value="1"/>
</dbReference>
<dbReference type="GO" id="GO:0032259">
    <property type="term" value="P:methylation"/>
    <property type="evidence" value="ECO:0007669"/>
    <property type="project" value="UniProtKB-KW"/>
</dbReference>
<comment type="subcellular location">
    <subcellularLocation>
        <location evidence="1">Cytoplasm</location>
    </subcellularLocation>
</comment>
<dbReference type="PROSITE" id="PS51462">
    <property type="entry name" value="NUDIX"/>
    <property type="match status" value="1"/>
</dbReference>
<dbReference type="SUPFAM" id="SSF53335">
    <property type="entry name" value="S-adenosyl-L-methionine-dependent methyltransferases"/>
    <property type="match status" value="2"/>
</dbReference>
<evidence type="ECO:0000256" key="6">
    <source>
        <dbReference type="ARBA" id="ARBA00022490"/>
    </source>
</evidence>
<evidence type="ECO:0000259" key="15">
    <source>
        <dbReference type="PROSITE" id="PS51462"/>
    </source>
</evidence>
<dbReference type="CDD" id="cd04678">
    <property type="entry name" value="NUDIX_MTH2_Nudt15"/>
    <property type="match status" value="1"/>
</dbReference>
<dbReference type="PANTHER" id="PTHR11579:SF0">
    <property type="entry name" value="PROTEIN-L-ISOASPARTATE(D-ASPARTATE) O-METHYLTRANSFERASE"/>
    <property type="match status" value="1"/>
</dbReference>
<dbReference type="PRINTS" id="PR00502">
    <property type="entry name" value="NUDIXFAMILY"/>
</dbReference>
<keyword evidence="9" id="KW-0949">S-adenosyl-L-methionine</keyword>
<dbReference type="InterPro" id="IPR013216">
    <property type="entry name" value="Methyltransf_11"/>
</dbReference>
<gene>
    <name evidence="16" type="primary">fxlM</name>
    <name evidence="16" type="ORF">ACFP0N_33150</name>
</gene>
<keyword evidence="6" id="KW-0963">Cytoplasm</keyword>
<dbReference type="Pfam" id="PF00293">
    <property type="entry name" value="NUDIX"/>
    <property type="match status" value="1"/>
</dbReference>
<sequence length="783" mass="83190">MRTVPPEQWEQHHNDGMTFSPLGDDERALLAEHAPAPERGRALEVGCGAGELAAHLAEIGYQVDAVDLADAALLRARVGHPGAEVRWLRLDIEHHDPAPLGDAPYDLVVFRLSVAFVHDRTRVLHALSRRLGAGGTLMVITPVAAHTPAERRHIALDEEEITALSCGWQSVQRLAAGEMAVLVLRGPCADTVAVERELPPPGPAAIGAVAVVTDRSGRVLLGYSRDGMWELPGGKTAGGESFEAAAVRELAEETGLHAAEADATVLMMLTDDSHGVPRLTAVVRVARWSGTLANPEADKFVRWEWHELDGLSRLGPLFTPAAQALDAVWPGVIPRPPAARAYPHEAEQPAVPGESAEAARRREVMAQAVIDAGWALSAEVRSALRSVPRHRFAPEAGLADAYHHDLALITRRDELSRATSSVSAVWLQADMLENARLRPGAAVLEVGSGGYNAALIAHVVGPTGRVVTVDLDPFVVERTRRFTAETGIRNIVAVRGDGALGAPAAAVPRGGFDAIIVTYNAWDIAPAWREQLAEGGHLVVPLEVHGYTRAITLKRRGEELVARGWTYCGFIRDAGALGRTTPEAMLADGELRLRFEDGPGGDTAGLDGALRGARHEVLTGVTVARGESFETLQLYLATVLHQQGFCRLAKDRKVDTGIADIPPGADAAALLGKASLAYLTYTPTAPGTAPDGTVEFAVHSYGQAGSALAERLAGAVRVWDDQARAHGYPELTIHPAGTPDTALPDGHRIDKPGSCLAFHWHPPAPAPGPAASTPGNFSPRITT</sequence>
<keyword evidence="17" id="KW-1185">Reference proteome</keyword>
<keyword evidence="7 16" id="KW-0489">Methyltransferase</keyword>
<dbReference type="InterPro" id="IPR000086">
    <property type="entry name" value="NUDIX_hydrolase_dom"/>
</dbReference>
<protein>
    <recommendedName>
        <fullName evidence="5">Protein-L-isoaspartate O-methyltransferase</fullName>
        <ecNumber evidence="4">2.1.1.77</ecNumber>
    </recommendedName>
    <alternativeName>
        <fullName evidence="13">L-isoaspartyl protein carboxyl methyltransferase</fullName>
    </alternativeName>
    <alternativeName>
        <fullName evidence="11">Protein L-isoaspartyl methyltransferase</fullName>
    </alternativeName>
    <alternativeName>
        <fullName evidence="12">Protein-beta-aspartate methyltransferase</fullName>
    </alternativeName>
</protein>
<evidence type="ECO:0000256" key="12">
    <source>
        <dbReference type="ARBA" id="ARBA00031323"/>
    </source>
</evidence>
<dbReference type="InterPro" id="IPR027573">
    <property type="entry name" value="Methyltran_FxLD"/>
</dbReference>
<feature type="domain" description="Nudix hydrolase" evidence="15">
    <location>
        <begin position="201"/>
        <end position="332"/>
    </location>
</feature>
<evidence type="ECO:0000256" key="10">
    <source>
        <dbReference type="ARBA" id="ARBA00022801"/>
    </source>
</evidence>
<comment type="similarity">
    <text evidence="2">Belongs to the methyltransferase superfamily. L-isoaspartyl/D-aspartyl protein methyltransferase family.</text>
</comment>
<evidence type="ECO:0000256" key="8">
    <source>
        <dbReference type="ARBA" id="ARBA00022679"/>
    </source>
</evidence>
<comment type="similarity">
    <text evidence="3">Belongs to the Nudix hydrolase family.</text>
</comment>
<dbReference type="Gene3D" id="3.40.50.150">
    <property type="entry name" value="Vaccinia Virus protein VP39"/>
    <property type="match status" value="2"/>
</dbReference>
<dbReference type="InterPro" id="IPR000682">
    <property type="entry name" value="PCMT"/>
</dbReference>
<name>A0ABW1F7L4_9ACTN</name>
<evidence type="ECO:0000256" key="1">
    <source>
        <dbReference type="ARBA" id="ARBA00004496"/>
    </source>
</evidence>
<evidence type="ECO:0000256" key="11">
    <source>
        <dbReference type="ARBA" id="ARBA00030757"/>
    </source>
</evidence>
<dbReference type="CDD" id="cd02440">
    <property type="entry name" value="AdoMet_MTases"/>
    <property type="match status" value="2"/>
</dbReference>
<dbReference type="RefSeq" id="WP_313761425.1">
    <property type="nucleotide sequence ID" value="NZ_BAAAVH010000040.1"/>
</dbReference>
<evidence type="ECO:0000256" key="5">
    <source>
        <dbReference type="ARBA" id="ARBA00013346"/>
    </source>
</evidence>
<keyword evidence="10" id="KW-0378">Hydrolase</keyword>
<evidence type="ECO:0000256" key="13">
    <source>
        <dbReference type="ARBA" id="ARBA00031350"/>
    </source>
</evidence>
<dbReference type="EMBL" id="JBHSOD010000066">
    <property type="protein sequence ID" value="MFC5889825.1"/>
    <property type="molecule type" value="Genomic_DNA"/>
</dbReference>
<reference evidence="17" key="1">
    <citation type="journal article" date="2019" name="Int. J. Syst. Evol. Microbiol.">
        <title>The Global Catalogue of Microorganisms (GCM) 10K type strain sequencing project: providing services to taxonomists for standard genome sequencing and annotation.</title>
        <authorList>
            <consortium name="The Broad Institute Genomics Platform"/>
            <consortium name="The Broad Institute Genome Sequencing Center for Infectious Disease"/>
            <person name="Wu L."/>
            <person name="Ma J."/>
        </authorList>
    </citation>
    <scope>NUCLEOTIDE SEQUENCE [LARGE SCALE GENOMIC DNA]</scope>
    <source>
        <strain evidence="17">CGMCC 4.1469</strain>
    </source>
</reference>
<proteinExistence type="inferred from homology"/>
<dbReference type="InterPro" id="IPR020084">
    <property type="entry name" value="NUDIX_hydrolase_CS"/>
</dbReference>
<organism evidence="16 17">
    <name type="scientific">Kitasatospora aburaviensis</name>
    <dbReference type="NCBI Taxonomy" id="67265"/>
    <lineage>
        <taxon>Bacteria</taxon>
        <taxon>Bacillati</taxon>
        <taxon>Actinomycetota</taxon>
        <taxon>Actinomycetes</taxon>
        <taxon>Kitasatosporales</taxon>
        <taxon>Streptomycetaceae</taxon>
        <taxon>Kitasatospora</taxon>
    </lineage>
</organism>
<evidence type="ECO:0000256" key="3">
    <source>
        <dbReference type="ARBA" id="ARBA00005582"/>
    </source>
</evidence>
<accession>A0ABW1F7L4</accession>
<dbReference type="GO" id="GO:0008168">
    <property type="term" value="F:methyltransferase activity"/>
    <property type="evidence" value="ECO:0007669"/>
    <property type="project" value="UniProtKB-KW"/>
</dbReference>
<dbReference type="InterPro" id="IPR020476">
    <property type="entry name" value="Nudix_hydrolase"/>
</dbReference>
<dbReference type="Pfam" id="PF01135">
    <property type="entry name" value="PCMT"/>
    <property type="match status" value="1"/>
</dbReference>
<evidence type="ECO:0000256" key="2">
    <source>
        <dbReference type="ARBA" id="ARBA00005369"/>
    </source>
</evidence>
<comment type="caution">
    <text evidence="16">The sequence shown here is derived from an EMBL/GenBank/DDBJ whole genome shotgun (WGS) entry which is preliminary data.</text>
</comment>
<dbReference type="PROSITE" id="PS00893">
    <property type="entry name" value="NUDIX_BOX"/>
    <property type="match status" value="1"/>
</dbReference>
<dbReference type="EC" id="2.1.1.77" evidence="4"/>
<evidence type="ECO:0000256" key="4">
    <source>
        <dbReference type="ARBA" id="ARBA00011890"/>
    </source>
</evidence>
<evidence type="ECO:0000256" key="14">
    <source>
        <dbReference type="SAM" id="MobiDB-lite"/>
    </source>
</evidence>
<feature type="region of interest" description="Disordered" evidence="14">
    <location>
        <begin position="763"/>
        <end position="783"/>
    </location>
</feature>
<dbReference type="PANTHER" id="PTHR11579">
    <property type="entry name" value="PROTEIN-L-ISOASPARTATE O-METHYLTRANSFERASE"/>
    <property type="match status" value="1"/>
</dbReference>
<evidence type="ECO:0000313" key="16">
    <source>
        <dbReference type="EMBL" id="MFC5889825.1"/>
    </source>
</evidence>
<dbReference type="Gene3D" id="3.90.79.10">
    <property type="entry name" value="Nucleoside Triphosphate Pyrophosphohydrolase"/>
    <property type="match status" value="1"/>
</dbReference>
<evidence type="ECO:0000256" key="9">
    <source>
        <dbReference type="ARBA" id="ARBA00022691"/>
    </source>
</evidence>
<feature type="compositionally biased region" description="Polar residues" evidence="14">
    <location>
        <begin position="773"/>
        <end position="783"/>
    </location>
</feature>
<dbReference type="Proteomes" id="UP001596067">
    <property type="component" value="Unassembled WGS sequence"/>
</dbReference>
<dbReference type="InterPro" id="IPR029063">
    <property type="entry name" value="SAM-dependent_MTases_sf"/>
</dbReference>
<dbReference type="InterPro" id="IPR015797">
    <property type="entry name" value="NUDIX_hydrolase-like_dom_sf"/>
</dbReference>
<evidence type="ECO:0000256" key="7">
    <source>
        <dbReference type="ARBA" id="ARBA00022603"/>
    </source>
</evidence>
<keyword evidence="8" id="KW-0808">Transferase</keyword>
<evidence type="ECO:0000313" key="17">
    <source>
        <dbReference type="Proteomes" id="UP001596067"/>
    </source>
</evidence>
<dbReference type="Pfam" id="PF08241">
    <property type="entry name" value="Methyltransf_11"/>
    <property type="match status" value="1"/>
</dbReference>